<dbReference type="AlphaFoldDB" id="A0A7J5YAC7"/>
<accession>A0A7J5YAC7</accession>
<organism evidence="1 2">
    <name type="scientific">Dissostichus mawsoni</name>
    <name type="common">Antarctic cod</name>
    <dbReference type="NCBI Taxonomy" id="36200"/>
    <lineage>
        <taxon>Eukaryota</taxon>
        <taxon>Metazoa</taxon>
        <taxon>Chordata</taxon>
        <taxon>Craniata</taxon>
        <taxon>Vertebrata</taxon>
        <taxon>Euteleostomi</taxon>
        <taxon>Actinopterygii</taxon>
        <taxon>Neopterygii</taxon>
        <taxon>Teleostei</taxon>
        <taxon>Neoteleostei</taxon>
        <taxon>Acanthomorphata</taxon>
        <taxon>Eupercaria</taxon>
        <taxon>Perciformes</taxon>
        <taxon>Notothenioidei</taxon>
        <taxon>Nototheniidae</taxon>
        <taxon>Dissostichus</taxon>
    </lineage>
</organism>
<dbReference type="EMBL" id="JAAKFY010000014">
    <property type="protein sequence ID" value="KAF3846365.1"/>
    <property type="molecule type" value="Genomic_DNA"/>
</dbReference>
<sequence length="207" mass="23615">MGNGGECRQIHFICTKSDLEVQMISQQLVSCSDTEQTSKPRQVRAEFSKLKEVKKQFSEEDFKVFTVSSKEFLKKKRLDPDDTGDSSLHKFFYLSNKYADIKTTVCKELEKKLSHEHDREPVEETLTAFERCLSEGVEKSKSSCEKVLKSVLYPTKKGGSAFHRILKCVVQNGGIHKTKKGKSININMKLTSCLTDSIDEEFKKTFP</sequence>
<dbReference type="PANTHER" id="PTHR47308:SF1">
    <property type="entry name" value="NUCLEAR GTPASE SLIP-GC"/>
    <property type="match status" value="1"/>
</dbReference>
<evidence type="ECO:0000313" key="1">
    <source>
        <dbReference type="EMBL" id="KAF3846365.1"/>
    </source>
</evidence>
<dbReference type="OrthoDB" id="8959490at2759"/>
<proteinExistence type="predicted"/>
<dbReference type="GO" id="GO:0003924">
    <property type="term" value="F:GTPase activity"/>
    <property type="evidence" value="ECO:0007669"/>
    <property type="project" value="TreeGrafter"/>
</dbReference>
<name>A0A7J5YAC7_DISMA</name>
<reference evidence="1 2" key="1">
    <citation type="submission" date="2020-03" db="EMBL/GenBank/DDBJ databases">
        <title>Dissostichus mawsoni Genome sequencing and assembly.</title>
        <authorList>
            <person name="Park H."/>
        </authorList>
    </citation>
    <scope>NUCLEOTIDE SEQUENCE [LARGE SCALE GENOMIC DNA]</scope>
    <source>
        <strain evidence="1">DM0001</strain>
        <tissue evidence="1">Muscle</tissue>
    </source>
</reference>
<dbReference type="Proteomes" id="UP000518266">
    <property type="component" value="Unassembled WGS sequence"/>
</dbReference>
<protein>
    <submittedName>
        <fullName evidence="1">Uncharacterized protein</fullName>
    </submittedName>
</protein>
<comment type="caution">
    <text evidence="1">The sequence shown here is derived from an EMBL/GenBank/DDBJ whole genome shotgun (WGS) entry which is preliminary data.</text>
</comment>
<dbReference type="PANTHER" id="PTHR47308">
    <property type="entry name" value="NUCLEAR GTPASE SLIP-GC"/>
    <property type="match status" value="1"/>
</dbReference>
<evidence type="ECO:0000313" key="2">
    <source>
        <dbReference type="Proteomes" id="UP000518266"/>
    </source>
</evidence>
<keyword evidence="2" id="KW-1185">Reference proteome</keyword>
<dbReference type="InterPro" id="IPR053082">
    <property type="entry name" value="Nuclear_GTPase_SLIP-GC"/>
</dbReference>
<gene>
    <name evidence="1" type="ORF">F7725_003443</name>
</gene>